<keyword evidence="2" id="KW-1185">Reference proteome</keyword>
<evidence type="ECO:0000313" key="2">
    <source>
        <dbReference type="Proteomes" id="UP001189429"/>
    </source>
</evidence>
<protein>
    <recommendedName>
        <fullName evidence="3">EF-hand domain-containing protein</fullName>
    </recommendedName>
</protein>
<dbReference type="EMBL" id="CAUYUJ010001020">
    <property type="protein sequence ID" value="CAK0793715.1"/>
    <property type="molecule type" value="Genomic_DNA"/>
</dbReference>
<sequence length="201" mass="22550">MTQSPGGHQNWALARRNFRRRDKIRNDFFIVPPQATWPCPPLDHARFDLGPPSGKKLAKRISSISDSFLSRQVSSMSEADPKVDLSQLTLSEGAFNEVLKDKFVQSTLSELDIDLGTDNASLFNVFKTDGEGQLPLTEMLVTMMKVRGDTSKADFIGPSVLINTLTEAMHGDIHDLQQMILANNKVLQRCQRQIRKLAERP</sequence>
<proteinExistence type="predicted"/>
<reference evidence="1" key="1">
    <citation type="submission" date="2023-10" db="EMBL/GenBank/DDBJ databases">
        <authorList>
            <person name="Chen Y."/>
            <person name="Shah S."/>
            <person name="Dougan E. K."/>
            <person name="Thang M."/>
            <person name="Chan C."/>
        </authorList>
    </citation>
    <scope>NUCLEOTIDE SEQUENCE [LARGE SCALE GENOMIC DNA]</scope>
</reference>
<accession>A0ABN9PTC1</accession>
<evidence type="ECO:0000313" key="1">
    <source>
        <dbReference type="EMBL" id="CAK0793715.1"/>
    </source>
</evidence>
<comment type="caution">
    <text evidence="1">The sequence shown here is derived from an EMBL/GenBank/DDBJ whole genome shotgun (WGS) entry which is preliminary data.</text>
</comment>
<evidence type="ECO:0008006" key="3">
    <source>
        <dbReference type="Google" id="ProtNLM"/>
    </source>
</evidence>
<organism evidence="1 2">
    <name type="scientific">Prorocentrum cordatum</name>
    <dbReference type="NCBI Taxonomy" id="2364126"/>
    <lineage>
        <taxon>Eukaryota</taxon>
        <taxon>Sar</taxon>
        <taxon>Alveolata</taxon>
        <taxon>Dinophyceae</taxon>
        <taxon>Prorocentrales</taxon>
        <taxon>Prorocentraceae</taxon>
        <taxon>Prorocentrum</taxon>
    </lineage>
</organism>
<gene>
    <name evidence="1" type="ORF">PCOR1329_LOCUS3924</name>
</gene>
<dbReference type="Proteomes" id="UP001189429">
    <property type="component" value="Unassembled WGS sequence"/>
</dbReference>
<name>A0ABN9PTC1_9DINO</name>